<evidence type="ECO:0000313" key="1">
    <source>
        <dbReference type="EMBL" id="MBM9618573.1"/>
    </source>
</evidence>
<protein>
    <submittedName>
        <fullName evidence="1">SUKH-4 family immunity protein</fullName>
    </submittedName>
</protein>
<comment type="caution">
    <text evidence="1">The sequence shown here is derived from an EMBL/GenBank/DDBJ whole genome shotgun (WGS) entry which is preliminary data.</text>
</comment>
<dbReference type="Pfam" id="PF14435">
    <property type="entry name" value="SUKH-4"/>
    <property type="match status" value="2"/>
</dbReference>
<accession>A0ABS2UNE0</accession>
<organism evidence="1 2">
    <name type="scientific">Streptomyces zhihengii</name>
    <dbReference type="NCBI Taxonomy" id="1818004"/>
    <lineage>
        <taxon>Bacteria</taxon>
        <taxon>Bacillati</taxon>
        <taxon>Actinomycetota</taxon>
        <taxon>Actinomycetes</taxon>
        <taxon>Kitasatosporales</taxon>
        <taxon>Streptomycetaceae</taxon>
        <taxon>Streptomyces</taxon>
    </lineage>
</organism>
<name>A0ABS2UNE0_9ACTN</name>
<dbReference type="Proteomes" id="UP000664109">
    <property type="component" value="Unassembled WGS sequence"/>
</dbReference>
<dbReference type="RefSeq" id="WP_205372832.1">
    <property type="nucleotide sequence ID" value="NZ_JAFEJA010000001.1"/>
</dbReference>
<proteinExistence type="predicted"/>
<dbReference type="EMBL" id="JAFEJA010000001">
    <property type="protein sequence ID" value="MBM9618573.1"/>
    <property type="molecule type" value="Genomic_DNA"/>
</dbReference>
<reference evidence="1 2" key="1">
    <citation type="journal article" date="2016" name="Arch. Microbiol.">
        <title>Streptomyces zhihengii sp. nov., isolated from rhizospheric soil of Psammosilene tunicoides.</title>
        <authorList>
            <person name="Huang M.J."/>
            <person name="Fei J.J."/>
            <person name="Salam N."/>
            <person name="Kim C.J."/>
            <person name="Hozzein W.N."/>
            <person name="Xiao M."/>
            <person name="Huang H.Q."/>
            <person name="Li W.J."/>
        </authorList>
    </citation>
    <scope>NUCLEOTIDE SEQUENCE [LARGE SCALE GENOMIC DNA]</scope>
    <source>
        <strain evidence="1 2">YIM T102</strain>
    </source>
</reference>
<keyword evidence="2" id="KW-1185">Reference proteome</keyword>
<sequence>MTTSAVTVPADELHPSIVHPPTLRLLTGAGLPARHALMRFVPLAESGGVPVPALLAPGADVGKLDPHVAGLLLVGHLRADGEDTLEIVLDGATGRVFTLYLFEDSPQLLEALPLAPSLGALARFLAETDDFAARRGRFASLAGRAGADAVAEAGRLLLAAFDDADWDGEDWGEAGARDEWEHALPAYWRIAATVRPLGLIAAPGDGLRLALPPGLLDEEFGAADIRRFAPSALPAALTHEPTRRFLTEVGLPRTELMFGLWGDEDVLRTLAESEAARHDGDGDEDRPIPPGADGLVTLGSLVHDMEVVIDGGTGLLSWREYGGATTTPVNADVSTLAFTLWMYSREQELDQEHGFTSDFYEPLAAAMVEVLASADPVACLPAEHEDDYRYWPEVFHDEAGGVL</sequence>
<gene>
    <name evidence="1" type="ORF">JE024_07380</name>
</gene>
<evidence type="ECO:0000313" key="2">
    <source>
        <dbReference type="Proteomes" id="UP000664109"/>
    </source>
</evidence>
<dbReference type="InterPro" id="IPR025851">
    <property type="entry name" value="SUKH-4"/>
</dbReference>